<evidence type="ECO:0000313" key="4">
    <source>
        <dbReference type="Proteomes" id="UP000184170"/>
    </source>
</evidence>
<dbReference type="PANTHER" id="PTHR43767">
    <property type="entry name" value="LONG-CHAIN-FATTY-ACID--COA LIGASE"/>
    <property type="match status" value="1"/>
</dbReference>
<dbReference type="Gene3D" id="3.10.129.10">
    <property type="entry name" value="Hotdog Thioesterase"/>
    <property type="match status" value="1"/>
</dbReference>
<dbReference type="InterPro" id="IPR029069">
    <property type="entry name" value="HotDog_dom_sf"/>
</dbReference>
<dbReference type="Pfam" id="PF00501">
    <property type="entry name" value="AMP-binding"/>
    <property type="match status" value="1"/>
</dbReference>
<dbReference type="InterPro" id="IPR054545">
    <property type="entry name" value="ApeI-like"/>
</dbReference>
<accession>A0A1M5B0C7</accession>
<dbReference type="InterPro" id="IPR000873">
    <property type="entry name" value="AMP-dep_synth/lig_dom"/>
</dbReference>
<evidence type="ECO:0000259" key="2">
    <source>
        <dbReference type="Pfam" id="PF22818"/>
    </source>
</evidence>
<dbReference type="AlphaFoldDB" id="A0A1M5B0C7"/>
<keyword evidence="3" id="KW-0436">Ligase</keyword>
<feature type="domain" description="AMP-dependent synthetase/ligase" evidence="1">
    <location>
        <begin position="137"/>
        <end position="299"/>
    </location>
</feature>
<gene>
    <name evidence="3" type="ORF">SAMN04487965_2028</name>
</gene>
<dbReference type="Pfam" id="PF22818">
    <property type="entry name" value="ApeI-like"/>
    <property type="match status" value="1"/>
</dbReference>
<protein>
    <submittedName>
        <fullName evidence="3">Acyl-coenzyme A synthetase/AMP-(Fatty) acid ligase</fullName>
    </submittedName>
</protein>
<dbReference type="SUPFAM" id="SSF54637">
    <property type="entry name" value="Thioesterase/thiol ester dehydrase-isomerase"/>
    <property type="match status" value="1"/>
</dbReference>
<dbReference type="GO" id="GO:0016878">
    <property type="term" value="F:acid-thiol ligase activity"/>
    <property type="evidence" value="ECO:0007669"/>
    <property type="project" value="UniProtKB-ARBA"/>
</dbReference>
<sequence length="572" mass="62718">MLFDSVFGYRSDGDLVCHTRRGPVTFAGFKRHLADACEKLRPRLAPAQGARVALYSEDSYEFAVLMFAALASNAVVVIPANNKRGTAQQIGDVDLWLGQWNVCGTLSLEDLCRKSPDDDTTGMASRPPREFSGGIQLFTSGSSGEPQCVNKTLAQLLTELDAQQRHWGTLAAGATTLATVSHQHIYGLLFKVLWPLQSGRPFVAKTYVDVAALLRDAEQMAPALWIASPAQLSRRMDSWPWHLGRSLLGIFSSGGPLSAEDAQAIEQLSGVSPCEIYGSTETGGIAWRRQVDGPQWRPLAGVEVTADAEGLLRVQSPWLNGEFAGQDRIQTGADGSFRLLGRADRIVKIEEKRISLAQIETLLCRNNWVVEVRTLAVTRSRECVAAVVVLSAEGRSCLLREGRATLVRTLRAFLAPDLDGVAVPRLWRFVDAIPTNQQGKSPRELLMQLFDATPAAMLPRVVTRSTAEYAARVTLQVPAELPCLPGHFEGAPVVPGVVQIDWAMHYGRELLGLGGRFSSMEVIKFKQLMVPGETAVLELEFNPQKNKLKFCFRCDGDDQREFSSGQLCFDHG</sequence>
<dbReference type="PANTHER" id="PTHR43767:SF1">
    <property type="entry name" value="NONRIBOSOMAL PEPTIDE SYNTHASE PES1 (EUROFUNG)-RELATED"/>
    <property type="match status" value="1"/>
</dbReference>
<reference evidence="4" key="1">
    <citation type="submission" date="2016-11" db="EMBL/GenBank/DDBJ databases">
        <authorList>
            <person name="Varghese N."/>
            <person name="Submissions S."/>
        </authorList>
    </citation>
    <scope>NUCLEOTIDE SEQUENCE [LARGE SCALE GENOMIC DNA]</scope>
    <source>
        <strain evidence="4">CGMCC 1.7063</strain>
    </source>
</reference>
<evidence type="ECO:0000313" key="3">
    <source>
        <dbReference type="EMBL" id="SHF35909.1"/>
    </source>
</evidence>
<organism evidence="3 4">
    <name type="scientific">Microbulbifer donghaiensis</name>
    <dbReference type="NCBI Taxonomy" id="494016"/>
    <lineage>
        <taxon>Bacteria</taxon>
        <taxon>Pseudomonadati</taxon>
        <taxon>Pseudomonadota</taxon>
        <taxon>Gammaproteobacteria</taxon>
        <taxon>Cellvibrionales</taxon>
        <taxon>Microbulbiferaceae</taxon>
        <taxon>Microbulbifer</taxon>
    </lineage>
</organism>
<dbReference type="Gene3D" id="3.40.50.12780">
    <property type="entry name" value="N-terminal domain of ligase-like"/>
    <property type="match status" value="1"/>
</dbReference>
<dbReference type="InterPro" id="IPR042099">
    <property type="entry name" value="ANL_N_sf"/>
</dbReference>
<dbReference type="STRING" id="494016.SAMN04487965_2028"/>
<dbReference type="InterPro" id="IPR045851">
    <property type="entry name" value="AMP-bd_C_sf"/>
</dbReference>
<dbReference type="InterPro" id="IPR050237">
    <property type="entry name" value="ATP-dep_AMP-bd_enzyme"/>
</dbReference>
<name>A0A1M5B0C7_9GAMM</name>
<proteinExistence type="predicted"/>
<dbReference type="OrthoDB" id="9787658at2"/>
<dbReference type="EMBL" id="FQVA01000001">
    <property type="protein sequence ID" value="SHF35909.1"/>
    <property type="molecule type" value="Genomic_DNA"/>
</dbReference>
<dbReference type="RefSeq" id="WP_073274228.1">
    <property type="nucleotide sequence ID" value="NZ_FQVA01000001.1"/>
</dbReference>
<dbReference type="Proteomes" id="UP000184170">
    <property type="component" value="Unassembled WGS sequence"/>
</dbReference>
<dbReference type="Gene3D" id="3.30.300.30">
    <property type="match status" value="1"/>
</dbReference>
<evidence type="ECO:0000259" key="1">
    <source>
        <dbReference type="Pfam" id="PF00501"/>
    </source>
</evidence>
<feature type="domain" description="ApeI dehydratase-like" evidence="2">
    <location>
        <begin position="467"/>
        <end position="565"/>
    </location>
</feature>
<dbReference type="SUPFAM" id="SSF56801">
    <property type="entry name" value="Acetyl-CoA synthetase-like"/>
    <property type="match status" value="1"/>
</dbReference>
<keyword evidence="4" id="KW-1185">Reference proteome</keyword>